<dbReference type="Pfam" id="PF20906">
    <property type="entry name" value="S-Me-THD_C"/>
    <property type="match status" value="1"/>
</dbReference>
<accession>A0ABS2PJR5</accession>
<dbReference type="Gene3D" id="2.40.390.10">
    <property type="entry name" value="CV3147-like"/>
    <property type="match status" value="1"/>
</dbReference>
<feature type="domain" description="S-Me-THD-like C-terminal" evidence="2">
    <location>
        <begin position="179"/>
        <end position="334"/>
    </location>
</feature>
<keyword evidence="4" id="KW-1185">Reference proteome</keyword>
<dbReference type="RefSeq" id="WP_205016609.1">
    <property type="nucleotide sequence ID" value="NZ_JAFBEI010000007.1"/>
</dbReference>
<dbReference type="EMBL" id="JAFBEI010000007">
    <property type="protein sequence ID" value="MBM7635675.1"/>
    <property type="molecule type" value="Genomic_DNA"/>
</dbReference>
<dbReference type="Pfam" id="PF06032">
    <property type="entry name" value="S-Me-THD_N"/>
    <property type="match status" value="1"/>
</dbReference>
<dbReference type="InterPro" id="IPR048350">
    <property type="entry name" value="S-Me-THD-like_C"/>
</dbReference>
<dbReference type="Gene3D" id="3.40.1610.10">
    <property type="entry name" value="CV3147-like domain"/>
    <property type="match status" value="1"/>
</dbReference>
<dbReference type="InterPro" id="IPR027479">
    <property type="entry name" value="S-Me-THD_N_sf"/>
</dbReference>
<reference evidence="3 4" key="1">
    <citation type="submission" date="2021-01" db="EMBL/GenBank/DDBJ databases">
        <title>Genomic Encyclopedia of Type Strains, Phase IV (KMG-IV): sequencing the most valuable type-strain genomes for metagenomic binning, comparative biology and taxonomic classification.</title>
        <authorList>
            <person name="Goeker M."/>
        </authorList>
    </citation>
    <scope>NUCLEOTIDE SEQUENCE [LARGE SCALE GENOMIC DNA]</scope>
    <source>
        <strain evidence="3 4">DSM 27513</strain>
    </source>
</reference>
<sequence>MTIRYLTKEDVLAACLGGSVYASGGGGFYEHGLEMGTAAVTLSPVKLISIDELDEDDLIITQTAIGAPGGTTDWQMLGKDYIRAVELLIEKHPNPEKIKGIMTPQNGKSSSTNGWLAAAALGLAVVDATGDIRAHPTGKMGNMGVANDLSYQTIQAVSGGRWETGRHIELVVEGTAAYTSKILRIASDLSGGFIAAARHPLTAKYIKENAVLGGLSRAINLGYTILKNNTEGAATVVDAIIASTQGEILGKGKVVEKEIVYTDEAFDIGKIVVDTGTDFLYIHVQNEYMAVENDKGERLSTYPDVITLFRSEDAHALSNNEVEVGQEVTLTKIDKHHFPLSSGVTDPTVYPEVEDSLGIELYRYSFGK</sequence>
<comment type="caution">
    <text evidence="3">The sequence shown here is derived from an EMBL/GenBank/DDBJ whole genome shotgun (WGS) entry which is preliminary data.</text>
</comment>
<dbReference type="Proteomes" id="UP000809081">
    <property type="component" value="Unassembled WGS sequence"/>
</dbReference>
<evidence type="ECO:0000313" key="3">
    <source>
        <dbReference type="EMBL" id="MBM7635675.1"/>
    </source>
</evidence>
<evidence type="ECO:0000259" key="2">
    <source>
        <dbReference type="Pfam" id="PF20906"/>
    </source>
</evidence>
<organism evidence="3 4">
    <name type="scientific">Streptococcus saliviloxodontae</name>
    <dbReference type="NCBI Taxonomy" id="1349416"/>
    <lineage>
        <taxon>Bacteria</taxon>
        <taxon>Bacillati</taxon>
        <taxon>Bacillota</taxon>
        <taxon>Bacilli</taxon>
        <taxon>Lactobacillales</taxon>
        <taxon>Streptococcaceae</taxon>
        <taxon>Streptococcus</taxon>
    </lineage>
</organism>
<feature type="domain" description="S-Me-THD N-terminal" evidence="1">
    <location>
        <begin position="15"/>
        <end position="146"/>
    </location>
</feature>
<protein>
    <submittedName>
        <fullName evidence="3">DUF917 family protein</fullName>
    </submittedName>
</protein>
<dbReference type="InterPro" id="IPR010318">
    <property type="entry name" value="S-Me-THD_N"/>
</dbReference>
<name>A0ABS2PJR5_9STRE</name>
<dbReference type="SUPFAM" id="SSF160991">
    <property type="entry name" value="CV3147-like"/>
    <property type="match status" value="1"/>
</dbReference>
<proteinExistence type="predicted"/>
<dbReference type="InterPro" id="IPR024071">
    <property type="entry name" value="S-Me-THD_C_sf"/>
</dbReference>
<evidence type="ECO:0000313" key="4">
    <source>
        <dbReference type="Proteomes" id="UP000809081"/>
    </source>
</evidence>
<evidence type="ECO:0000259" key="1">
    <source>
        <dbReference type="Pfam" id="PF06032"/>
    </source>
</evidence>
<gene>
    <name evidence="3" type="ORF">JOC31_000476</name>
</gene>